<evidence type="ECO:0000256" key="1">
    <source>
        <dbReference type="ARBA" id="ARBA00004123"/>
    </source>
</evidence>
<dbReference type="GO" id="GO:0006357">
    <property type="term" value="P:regulation of transcription by RNA polymerase II"/>
    <property type="evidence" value="ECO:0007669"/>
    <property type="project" value="TreeGrafter"/>
</dbReference>
<dbReference type="GO" id="GO:0005524">
    <property type="term" value="F:ATP binding"/>
    <property type="evidence" value="ECO:0007669"/>
    <property type="project" value="UniProtKB-UniRule"/>
</dbReference>
<feature type="domain" description="PHD-type" evidence="15">
    <location>
        <begin position="698"/>
        <end position="815"/>
    </location>
</feature>
<dbReference type="AlphaFoldDB" id="M3JE93"/>
<dbReference type="GO" id="GO:0008270">
    <property type="term" value="F:zinc ion binding"/>
    <property type="evidence" value="ECO:0007669"/>
    <property type="project" value="UniProtKB-KW"/>
</dbReference>
<evidence type="ECO:0000256" key="4">
    <source>
        <dbReference type="ARBA" id="ARBA00022741"/>
    </source>
</evidence>
<organism evidence="16 17">
    <name type="scientific">Candida maltosa (strain Xu316)</name>
    <name type="common">Yeast</name>
    <dbReference type="NCBI Taxonomy" id="1245528"/>
    <lineage>
        <taxon>Eukaryota</taxon>
        <taxon>Fungi</taxon>
        <taxon>Dikarya</taxon>
        <taxon>Ascomycota</taxon>
        <taxon>Saccharomycotina</taxon>
        <taxon>Pichiomycetes</taxon>
        <taxon>Debaryomycetaceae</taxon>
        <taxon>Candida/Lodderomyces clade</taxon>
        <taxon>Candida</taxon>
    </lineage>
</organism>
<dbReference type="GO" id="GO:0030447">
    <property type="term" value="P:filamentous growth"/>
    <property type="evidence" value="ECO:0007669"/>
    <property type="project" value="UniProtKB-ARBA"/>
</dbReference>
<evidence type="ECO:0000256" key="11">
    <source>
        <dbReference type="SAM" id="MobiDB-lite"/>
    </source>
</evidence>
<dbReference type="InterPro" id="IPR019542">
    <property type="entry name" value="Enhancer_polycomb-like_N"/>
</dbReference>
<dbReference type="STRING" id="1245528.M3JE93"/>
<evidence type="ECO:0000259" key="14">
    <source>
        <dbReference type="PROSITE" id="PS50199"/>
    </source>
</evidence>
<dbReference type="PROSITE" id="PS50199">
    <property type="entry name" value="ZF_RANBP2_2"/>
    <property type="match status" value="1"/>
</dbReference>
<gene>
    <name evidence="16" type="ORF">G210_2549</name>
</gene>
<dbReference type="GO" id="GO:0004672">
    <property type="term" value="F:protein kinase activity"/>
    <property type="evidence" value="ECO:0007669"/>
    <property type="project" value="InterPro"/>
</dbReference>
<dbReference type="InterPro" id="IPR050701">
    <property type="entry name" value="Histone_Mod_Regulator"/>
</dbReference>
<evidence type="ECO:0000256" key="5">
    <source>
        <dbReference type="ARBA" id="ARBA00022771"/>
    </source>
</evidence>
<dbReference type="SUPFAM" id="SSF56112">
    <property type="entry name" value="Protein kinase-like (PK-like)"/>
    <property type="match status" value="1"/>
</dbReference>
<evidence type="ECO:0000256" key="7">
    <source>
        <dbReference type="ARBA" id="ARBA00022840"/>
    </source>
</evidence>
<evidence type="ECO:0000256" key="2">
    <source>
        <dbReference type="ARBA" id="ARBA00022723"/>
    </source>
</evidence>
<dbReference type="HOGENOM" id="CLU_002663_1_1_1"/>
<evidence type="ECO:0000313" key="17">
    <source>
        <dbReference type="Proteomes" id="UP000011777"/>
    </source>
</evidence>
<evidence type="ECO:0000256" key="3">
    <source>
        <dbReference type="ARBA" id="ARBA00022737"/>
    </source>
</evidence>
<dbReference type="eggNOG" id="KOG0032">
    <property type="taxonomic scope" value="Eukaryota"/>
</dbReference>
<comment type="caution">
    <text evidence="16">The sequence shown here is derived from an EMBL/GenBank/DDBJ whole genome shotgun (WGS) entry which is preliminary data.</text>
</comment>
<dbReference type="FunFam" id="3.30.40.10:FF:000007">
    <property type="entry name" value="Bromodomain containing 1, isoform CRA_b"/>
    <property type="match status" value="1"/>
</dbReference>
<dbReference type="Pfam" id="PF13831">
    <property type="entry name" value="PHD_2"/>
    <property type="match status" value="1"/>
</dbReference>
<evidence type="ECO:0000256" key="6">
    <source>
        <dbReference type="ARBA" id="ARBA00022833"/>
    </source>
</evidence>
<dbReference type="InterPro" id="IPR017441">
    <property type="entry name" value="Protein_kinase_ATP_BS"/>
</dbReference>
<evidence type="ECO:0000259" key="13">
    <source>
        <dbReference type="PROSITE" id="PS50016"/>
    </source>
</evidence>
<dbReference type="Pfam" id="PF10513">
    <property type="entry name" value="EPL1"/>
    <property type="match status" value="1"/>
</dbReference>
<dbReference type="Gene3D" id="1.10.510.10">
    <property type="entry name" value="Transferase(Phosphotransferase) domain 1"/>
    <property type="match status" value="1"/>
</dbReference>
<comment type="subcellular location">
    <subcellularLocation>
        <location evidence="1">Nucleus</location>
    </subcellularLocation>
</comment>
<keyword evidence="8" id="KW-0539">Nucleus</keyword>
<dbReference type="SMART" id="SM00220">
    <property type="entry name" value="S_TKc"/>
    <property type="match status" value="1"/>
</dbReference>
<dbReference type="EMBL" id="AOGT01000197">
    <property type="protein sequence ID" value="EMG50523.1"/>
    <property type="molecule type" value="Genomic_DNA"/>
</dbReference>
<dbReference type="PROSITE" id="PS50016">
    <property type="entry name" value="ZF_PHD_2"/>
    <property type="match status" value="1"/>
</dbReference>
<evidence type="ECO:0000256" key="8">
    <source>
        <dbReference type="ARBA" id="ARBA00023242"/>
    </source>
</evidence>
<reference evidence="16 17" key="1">
    <citation type="submission" date="2013-02" db="EMBL/GenBank/DDBJ databases">
        <title>Genome sequence of Candida maltosa Xu316, a potential industrial strain for xylitol and ethanol production.</title>
        <authorList>
            <person name="Yu J."/>
            <person name="Wang Q."/>
            <person name="Geng X."/>
            <person name="Bao W."/>
            <person name="He P."/>
            <person name="Cai J."/>
        </authorList>
    </citation>
    <scope>NUCLEOTIDE SEQUENCE [LARGE SCALE GENOMIC DNA]</scope>
    <source>
        <strain evidence="17">Xu316</strain>
    </source>
</reference>
<dbReference type="SMART" id="SM00249">
    <property type="entry name" value="PHD"/>
    <property type="match status" value="2"/>
</dbReference>
<dbReference type="PROSITE" id="PS00107">
    <property type="entry name" value="PROTEIN_KINASE_ATP"/>
    <property type="match status" value="1"/>
</dbReference>
<keyword evidence="17" id="KW-1185">Reference proteome</keyword>
<dbReference type="PROSITE" id="PS01359">
    <property type="entry name" value="ZF_PHD_1"/>
    <property type="match status" value="1"/>
</dbReference>
<feature type="domain" description="RanBP2-type" evidence="14">
    <location>
        <begin position="681"/>
        <end position="710"/>
    </location>
</feature>
<dbReference type="PROSITE" id="PS51805">
    <property type="entry name" value="EPHD"/>
    <property type="match status" value="1"/>
</dbReference>
<dbReference type="InterPro" id="IPR000719">
    <property type="entry name" value="Prot_kinase_dom"/>
</dbReference>
<evidence type="ECO:0000256" key="10">
    <source>
        <dbReference type="PROSITE-ProRule" id="PRU10141"/>
    </source>
</evidence>
<dbReference type="CDD" id="cd15492">
    <property type="entry name" value="PHD_BRPF_JADE_like"/>
    <property type="match status" value="1"/>
</dbReference>
<evidence type="ECO:0000256" key="9">
    <source>
        <dbReference type="PROSITE-ProRule" id="PRU00322"/>
    </source>
</evidence>
<dbReference type="PROSITE" id="PS50011">
    <property type="entry name" value="PROTEIN_KINASE_DOM"/>
    <property type="match status" value="1"/>
</dbReference>
<dbReference type="PANTHER" id="PTHR13793:SF107">
    <property type="entry name" value="BROMODOMAIN-CONTAINING PROTEIN HOMOLOG"/>
    <property type="match status" value="1"/>
</dbReference>
<keyword evidence="6" id="KW-0862">Zinc</keyword>
<dbReference type="InterPro" id="IPR011011">
    <property type="entry name" value="Znf_FYVE_PHD"/>
</dbReference>
<dbReference type="InterPro" id="IPR011009">
    <property type="entry name" value="Kinase-like_dom_sf"/>
</dbReference>
<dbReference type="OrthoDB" id="20839at2759"/>
<evidence type="ECO:0000313" key="16">
    <source>
        <dbReference type="EMBL" id="EMG50523.1"/>
    </source>
</evidence>
<keyword evidence="2" id="KW-0479">Metal-binding</keyword>
<keyword evidence="5 9" id="KW-0863">Zinc-finger</keyword>
<dbReference type="Pfam" id="PF13832">
    <property type="entry name" value="zf-HC5HC2H_2"/>
    <property type="match status" value="1"/>
</dbReference>
<dbReference type="PROSITE" id="PS01358">
    <property type="entry name" value="ZF_RANBP2_1"/>
    <property type="match status" value="1"/>
</dbReference>
<dbReference type="PANTHER" id="PTHR13793">
    <property type="entry name" value="PHD FINGER PROTEINS"/>
    <property type="match status" value="1"/>
</dbReference>
<dbReference type="Gene3D" id="3.30.40.10">
    <property type="entry name" value="Zinc/RING finger domain, C3HC4 (zinc finger)"/>
    <property type="match status" value="2"/>
</dbReference>
<keyword evidence="7 10" id="KW-0067">ATP-binding</keyword>
<protein>
    <submittedName>
        <fullName evidence="16">Uncharacterized protein</fullName>
    </submittedName>
</protein>
<dbReference type="InterPro" id="IPR001876">
    <property type="entry name" value="Znf_RanBP2"/>
</dbReference>
<feature type="domain" description="PHD-type" evidence="13">
    <location>
        <begin position="643"/>
        <end position="693"/>
    </location>
</feature>
<dbReference type="InterPro" id="IPR034732">
    <property type="entry name" value="EPHD"/>
</dbReference>
<dbReference type="PROSITE" id="PS00108">
    <property type="entry name" value="PROTEIN_KINASE_ST"/>
    <property type="match status" value="1"/>
</dbReference>
<dbReference type="InterPro" id="IPR008271">
    <property type="entry name" value="Ser/Thr_kinase_AS"/>
</dbReference>
<dbReference type="eggNOG" id="KOG0955">
    <property type="taxonomic scope" value="Eukaryota"/>
</dbReference>
<feature type="binding site" evidence="10">
    <location>
        <position position="56"/>
    </location>
    <ligand>
        <name>ATP</name>
        <dbReference type="ChEBI" id="CHEBI:30616"/>
    </ligand>
</feature>
<dbReference type="Proteomes" id="UP000011777">
    <property type="component" value="Unassembled WGS sequence"/>
</dbReference>
<proteinExistence type="predicted"/>
<name>M3JE93_CANMX</name>
<dbReference type="InterPro" id="IPR013083">
    <property type="entry name" value="Znf_RING/FYVE/PHD"/>
</dbReference>
<sequence length="1192" mass="136469">MTATTHITPWEPIKPTTSSETTPPYVLSKTPLGDGSYSVVYECKNTTTNRHYAAKKYKKRLMYGNEAQLRNEFIILKQISLSNNHLLSLLDHFETRDNYYLVTDLARGGDLWHRVTDNEGSSTDVRKVTRQLVGAVEFLHAHGIVHRDIKAENVFFQSRDGDDILLGDFGLAKVLKPSEKLHEVCGTLSYMAPEMFDREVGYEFGVDVWAIGVTVYFMLGKYLPFDCDDDDETKDAIKGCKYLFEPADYWEEVGISADAKNFVISCLSVDSDKRPKCDQLLHHPFLKPTNKKLKKSLFKRSFTNISALQKDQIANIMTRTPSMTSLIPPPLSHSSSINDVLLRGRFDSVHNEHALLNGAMCPSPECVTVFTSPVSSNHVSRESSTMNIFDEIAKPSENSLAVNSVQRKTAKFALLYKPREETDFKEIYPDLDDLKPLPIFITGDTTNTIDDNEDDDDIMEIRSSTNTQPNHVNFVELKKPNFKKTAMSSLSTTPHLRFNKQLLEYGFQNPSKFITSKSTTHDTYIRPFDLPNSTSSNSDQIERLIEKKKNLVEYDMDEQDYLFLQDRNNSTENVIKITPEVFEIMMTSLENQWDDLEHRMTSVASNSGNSWNNDIDNWKMLTMGHNNAKYGNDDGIVPGSIYDQKCAVCNDSDCDNANAIVFCDGCDIAVHQECYGVAFIPEGQWLCRKCMINNKNRTTQCVFCPSTTGAFKQLDNSLWSHVICALWINELYFASPIYMEPIEGMDNIPKNRWKLTCYICKLRVGACIQCCNRSCFQAYHVTCGKRAGLYMKMTQGLKGALANKLTLKTFCEKHSPVGSISETSVLKGIDRTRAYYRDTKLLNEKNAKLRKDRKTANKLNIFKWKTESNTPIAPKMFSDELVSILYKLKVENQISLPEESTNQVLDLNVLPNRSKFEINQDMKKIADEMCRYWCLKRESKRGAPLIRKNNNLISTSSILYDSTGASNTYGSSDCTKKLEFAELLVKDIENLTNIGHELLKRQELSKTVDEMSFDTVDFVYFPLKKAIDDVLIRLNNKYDPQDPIVNKPKSILSGLLNEVYMKNMTYGYKSVPELETDLADLQQKIFHEYKPSSNIYKKYKNWYQDFQNHELPQLKYHFATDQQRENNVGFKMNSLMTIDSLHQINLDGLNTTVEPYDYHAVLKENDLSEIEDDDVDEMEMKKEIFEKFLHGN</sequence>
<evidence type="ECO:0000259" key="15">
    <source>
        <dbReference type="PROSITE" id="PS51805"/>
    </source>
</evidence>
<keyword evidence="4 10" id="KW-0547">Nucleotide-binding</keyword>
<evidence type="ECO:0000259" key="12">
    <source>
        <dbReference type="PROSITE" id="PS50011"/>
    </source>
</evidence>
<dbReference type="InterPro" id="IPR019786">
    <property type="entry name" value="Zinc_finger_PHD-type_CS"/>
</dbReference>
<dbReference type="InterPro" id="IPR001965">
    <property type="entry name" value="Znf_PHD"/>
</dbReference>
<accession>M3JE93</accession>
<feature type="domain" description="Protein kinase" evidence="12">
    <location>
        <begin position="26"/>
        <end position="286"/>
    </location>
</feature>
<dbReference type="Gene3D" id="3.30.200.20">
    <property type="entry name" value="Phosphorylase Kinase, domain 1"/>
    <property type="match status" value="1"/>
</dbReference>
<dbReference type="InterPro" id="IPR019787">
    <property type="entry name" value="Znf_PHD-finger"/>
</dbReference>
<dbReference type="GO" id="GO:0005634">
    <property type="term" value="C:nucleus"/>
    <property type="evidence" value="ECO:0007669"/>
    <property type="project" value="UniProtKB-SubCell"/>
</dbReference>
<feature type="region of interest" description="Disordered" evidence="11">
    <location>
        <begin position="1"/>
        <end position="25"/>
    </location>
</feature>
<keyword evidence="3" id="KW-0677">Repeat</keyword>
<dbReference type="Pfam" id="PF00069">
    <property type="entry name" value="Pkinase"/>
    <property type="match status" value="1"/>
</dbReference>
<dbReference type="SUPFAM" id="SSF57903">
    <property type="entry name" value="FYVE/PHD zinc finger"/>
    <property type="match status" value="1"/>
</dbReference>